<dbReference type="GO" id="GO:0070374">
    <property type="term" value="P:positive regulation of ERK1 and ERK2 cascade"/>
    <property type="evidence" value="ECO:0007669"/>
    <property type="project" value="TreeGrafter"/>
</dbReference>
<dbReference type="GO" id="GO:0030298">
    <property type="term" value="F:receptor signaling protein tyrosine kinase activator activity"/>
    <property type="evidence" value="ECO:0007669"/>
    <property type="project" value="InterPro"/>
</dbReference>
<accession>A0A3B5Q113</accession>
<evidence type="ECO:0000256" key="7">
    <source>
        <dbReference type="ARBA" id="ARBA00023136"/>
    </source>
</evidence>
<evidence type="ECO:0000256" key="10">
    <source>
        <dbReference type="SAM" id="MobiDB-lite"/>
    </source>
</evidence>
<dbReference type="KEGG" id="xma:106700123"/>
<dbReference type="RefSeq" id="XP_023185562.1">
    <property type="nucleotide sequence ID" value="XM_023329794.1"/>
</dbReference>
<dbReference type="AlphaFoldDB" id="A0A3B5Q113"/>
<evidence type="ECO:0000256" key="5">
    <source>
        <dbReference type="ARBA" id="ARBA00022525"/>
    </source>
</evidence>
<dbReference type="InterPro" id="IPR029364">
    <property type="entry name" value="ALKL1/2"/>
</dbReference>
<dbReference type="OrthoDB" id="9807651at2759"/>
<keyword evidence="8" id="KW-1015">Disulfide bond</keyword>
<dbReference type="Pfam" id="PF15129">
    <property type="entry name" value="ALKL1_2"/>
    <property type="match status" value="1"/>
</dbReference>
<dbReference type="GO" id="GO:0005886">
    <property type="term" value="C:plasma membrane"/>
    <property type="evidence" value="ECO:0007669"/>
    <property type="project" value="UniProtKB-SubCell"/>
</dbReference>
<feature type="signal peptide" evidence="11">
    <location>
        <begin position="1"/>
        <end position="30"/>
    </location>
</feature>
<comment type="similarity">
    <text evidence="9">Belongs to the ALKAL family.</text>
</comment>
<keyword evidence="4" id="KW-0202">Cytokine</keyword>
<evidence type="ECO:0000256" key="1">
    <source>
        <dbReference type="ARBA" id="ARBA00004236"/>
    </source>
</evidence>
<feature type="region of interest" description="Disordered" evidence="10">
    <location>
        <begin position="33"/>
        <end position="90"/>
    </location>
</feature>
<keyword evidence="7" id="KW-0472">Membrane</keyword>
<dbReference type="GO" id="GO:0005125">
    <property type="term" value="F:cytokine activity"/>
    <property type="evidence" value="ECO:0007669"/>
    <property type="project" value="UniProtKB-KW"/>
</dbReference>
<dbReference type="GO" id="GO:0070378">
    <property type="term" value="P:positive regulation of ERK5 cascade"/>
    <property type="evidence" value="ECO:0007669"/>
    <property type="project" value="TreeGrafter"/>
</dbReference>
<sequence length="146" mass="16609">MLLPRTSVRSALLILLLLFILLQTPGRCHAAARHRGSAPRAEARRGLHSPAQLSDRYRSGPVGFSGHEAASAKRPSRSNHEGRLSDQKHKDKFITHMTGPLYFKPQCRKQFHRLYNHTRDCTVPAFYKRCARLLTQLAKSPRCAER</sequence>
<name>A0A3B5Q113_XIPMA</name>
<dbReference type="GeneTree" id="ENSGT00940000159969"/>
<keyword evidence="6 11" id="KW-0732">Signal</keyword>
<keyword evidence="13" id="KW-1185">Reference proteome</keyword>
<comment type="subcellular location">
    <subcellularLocation>
        <location evidence="1">Cell membrane</location>
    </subcellularLocation>
    <subcellularLocation>
        <location evidence="2">Secreted</location>
    </subcellularLocation>
</comment>
<dbReference type="GeneID" id="106700123"/>
<dbReference type="Ensembl" id="ENSXMAT00000037790.1">
    <property type="protein sequence ID" value="ENSXMAP00000024512.1"/>
    <property type="gene ID" value="ENSXMAG00000020945.1"/>
</dbReference>
<dbReference type="Ensembl" id="ENSXMAT00000034561.1">
    <property type="protein sequence ID" value="ENSXMAP00000036509.1"/>
    <property type="gene ID" value="ENSXMAG00000020945.1"/>
</dbReference>
<dbReference type="STRING" id="8083.ENSXMAP00000036509"/>
<keyword evidence="3" id="KW-1003">Cell membrane</keyword>
<evidence type="ECO:0000256" key="11">
    <source>
        <dbReference type="SAM" id="SignalP"/>
    </source>
</evidence>
<feature type="chain" id="PRO_5044592485" evidence="11">
    <location>
        <begin position="31"/>
        <end position="146"/>
    </location>
</feature>
<reference evidence="12" key="3">
    <citation type="submission" date="2025-05" db="UniProtKB">
        <authorList>
            <consortium name="Ensembl"/>
        </authorList>
    </citation>
    <scope>IDENTIFICATION</scope>
    <source>
        <strain evidence="12">JP 163 A</strain>
    </source>
</reference>
<dbReference type="GO" id="GO:0005615">
    <property type="term" value="C:extracellular space"/>
    <property type="evidence" value="ECO:0007669"/>
    <property type="project" value="UniProtKB-KW"/>
</dbReference>
<reference evidence="13" key="2">
    <citation type="journal article" date="2013" name="Nat. Genet.">
        <title>The genome of the platyfish, Xiphophorus maculatus, provides insights into evolutionary adaptation and several complex traits.</title>
        <authorList>
            <person name="Schartl M."/>
            <person name="Walter R.B."/>
            <person name="Shen Y."/>
            <person name="Garcia T."/>
            <person name="Catchen J."/>
            <person name="Amores A."/>
            <person name="Braasch I."/>
            <person name="Chalopin D."/>
            <person name="Volff J.N."/>
            <person name="Lesch K.P."/>
            <person name="Bisazza A."/>
            <person name="Minx P."/>
            <person name="Hillier L."/>
            <person name="Wilson R.K."/>
            <person name="Fuerstenberg S."/>
            <person name="Boore J."/>
            <person name="Searle S."/>
            <person name="Postlethwait J.H."/>
            <person name="Warren W.C."/>
        </authorList>
    </citation>
    <scope>NUCLEOTIDE SEQUENCE [LARGE SCALE GENOMIC DNA]</scope>
    <source>
        <strain evidence="13">JP 163 A</strain>
    </source>
</reference>
<evidence type="ECO:0000256" key="6">
    <source>
        <dbReference type="ARBA" id="ARBA00022729"/>
    </source>
</evidence>
<keyword evidence="5" id="KW-0964">Secreted</keyword>
<dbReference type="GO" id="GO:0030971">
    <property type="term" value="F:receptor tyrosine kinase binding"/>
    <property type="evidence" value="ECO:0007669"/>
    <property type="project" value="InterPro"/>
</dbReference>
<dbReference type="Proteomes" id="UP000002852">
    <property type="component" value="Unassembled WGS sequence"/>
</dbReference>
<evidence type="ECO:0000256" key="2">
    <source>
        <dbReference type="ARBA" id="ARBA00004613"/>
    </source>
</evidence>
<evidence type="ECO:0000313" key="13">
    <source>
        <dbReference type="Proteomes" id="UP000002852"/>
    </source>
</evidence>
<evidence type="ECO:0000256" key="4">
    <source>
        <dbReference type="ARBA" id="ARBA00022514"/>
    </source>
</evidence>
<evidence type="ECO:0000313" key="12">
    <source>
        <dbReference type="Ensembl" id="ENSXMAP00000024512.1"/>
    </source>
</evidence>
<reference evidence="13" key="1">
    <citation type="submission" date="2012-01" db="EMBL/GenBank/DDBJ databases">
        <authorList>
            <person name="Walter R."/>
            <person name="Schartl M."/>
            <person name="Warren W."/>
        </authorList>
    </citation>
    <scope>NUCLEOTIDE SEQUENCE [LARGE SCALE GENOMIC DNA]</scope>
    <source>
        <strain evidence="13">JP 163 A</strain>
    </source>
</reference>
<evidence type="ECO:0000256" key="3">
    <source>
        <dbReference type="ARBA" id="ARBA00022475"/>
    </source>
</evidence>
<proteinExistence type="inferred from homology"/>
<organism evidence="12 13">
    <name type="scientific">Xiphophorus maculatus</name>
    <name type="common">Southern platyfish</name>
    <name type="synonym">Platypoecilus maculatus</name>
    <dbReference type="NCBI Taxonomy" id="8083"/>
    <lineage>
        <taxon>Eukaryota</taxon>
        <taxon>Metazoa</taxon>
        <taxon>Chordata</taxon>
        <taxon>Craniata</taxon>
        <taxon>Vertebrata</taxon>
        <taxon>Euteleostomi</taxon>
        <taxon>Actinopterygii</taxon>
        <taxon>Neopterygii</taxon>
        <taxon>Teleostei</taxon>
        <taxon>Neoteleostei</taxon>
        <taxon>Acanthomorphata</taxon>
        <taxon>Ovalentaria</taxon>
        <taxon>Atherinomorphae</taxon>
        <taxon>Cyprinodontiformes</taxon>
        <taxon>Poeciliidae</taxon>
        <taxon>Poeciliinae</taxon>
        <taxon>Xiphophorus</taxon>
    </lineage>
</organism>
<dbReference type="PANTHER" id="PTHR28676">
    <property type="entry name" value="ALK AND LTK LIGAND 2-RELATED"/>
    <property type="match status" value="1"/>
</dbReference>
<dbReference type="RefSeq" id="XP_023185563.1">
    <property type="nucleotide sequence ID" value="XM_023329795.1"/>
</dbReference>
<dbReference type="PANTHER" id="PTHR28676:SF2">
    <property type="entry name" value="ALK AND LTK LIGAND 2"/>
    <property type="match status" value="1"/>
</dbReference>
<evidence type="ECO:0000256" key="8">
    <source>
        <dbReference type="ARBA" id="ARBA00023157"/>
    </source>
</evidence>
<feature type="compositionally biased region" description="Basic and acidic residues" evidence="10">
    <location>
        <begin position="78"/>
        <end position="90"/>
    </location>
</feature>
<protein>
    <submittedName>
        <fullName evidence="12">ALK and LTK ligand 2</fullName>
    </submittedName>
</protein>
<evidence type="ECO:0000256" key="9">
    <source>
        <dbReference type="ARBA" id="ARBA00033741"/>
    </source>
</evidence>